<dbReference type="Proteomes" id="UP001151760">
    <property type="component" value="Unassembled WGS sequence"/>
</dbReference>
<feature type="compositionally biased region" description="Basic and acidic residues" evidence="1">
    <location>
        <begin position="152"/>
        <end position="180"/>
    </location>
</feature>
<protein>
    <recommendedName>
        <fullName evidence="4">Gag protein</fullName>
    </recommendedName>
</protein>
<proteinExistence type="predicted"/>
<accession>A0ABQ5E390</accession>
<feature type="compositionally biased region" description="Polar residues" evidence="1">
    <location>
        <begin position="257"/>
        <end position="266"/>
    </location>
</feature>
<evidence type="ECO:0008006" key="4">
    <source>
        <dbReference type="Google" id="ProtNLM"/>
    </source>
</evidence>
<feature type="compositionally biased region" description="Low complexity" evidence="1">
    <location>
        <begin position="43"/>
        <end position="55"/>
    </location>
</feature>
<evidence type="ECO:0000256" key="1">
    <source>
        <dbReference type="SAM" id="MobiDB-lite"/>
    </source>
</evidence>
<name>A0ABQ5E390_9ASTR</name>
<feature type="compositionally biased region" description="Basic and acidic residues" evidence="1">
    <location>
        <begin position="242"/>
        <end position="256"/>
    </location>
</feature>
<feature type="region of interest" description="Disordered" evidence="1">
    <location>
        <begin position="43"/>
        <end position="71"/>
    </location>
</feature>
<sequence length="280" mass="30921">MPPRRVNHRNETPAVDLALAPAVQQAVRALLPELTSEIAASMNNANNANNPNNVNRRNERSGSNGNGGDEPATIHVWLESIFPDQSKKSMNGNTNQPAGTPEEQAKNFKWALNDIARDKLVNMEFTDVAEVANAARNIKILQKEMLASTLNDNKKRTQESEQDENEARSGKQRDNHRNEWRQNTQHGNGRDQNRYPRGSNAAYFDSAPITKCNTCGKRHPSNTCYKATGACYNCRQIGHKAIDSKGKDSTSSKGNDENNSPKTTTGGRVFAMTATQFAKP</sequence>
<organism evidence="2 3">
    <name type="scientific">Tanacetum coccineum</name>
    <dbReference type="NCBI Taxonomy" id="301880"/>
    <lineage>
        <taxon>Eukaryota</taxon>
        <taxon>Viridiplantae</taxon>
        <taxon>Streptophyta</taxon>
        <taxon>Embryophyta</taxon>
        <taxon>Tracheophyta</taxon>
        <taxon>Spermatophyta</taxon>
        <taxon>Magnoliopsida</taxon>
        <taxon>eudicotyledons</taxon>
        <taxon>Gunneridae</taxon>
        <taxon>Pentapetalae</taxon>
        <taxon>asterids</taxon>
        <taxon>campanulids</taxon>
        <taxon>Asterales</taxon>
        <taxon>Asteraceae</taxon>
        <taxon>Asteroideae</taxon>
        <taxon>Anthemideae</taxon>
        <taxon>Anthemidinae</taxon>
        <taxon>Tanacetum</taxon>
    </lineage>
</organism>
<feature type="region of interest" description="Disordered" evidence="1">
    <location>
        <begin position="149"/>
        <end position="202"/>
    </location>
</feature>
<comment type="caution">
    <text evidence="2">The sequence shown here is derived from an EMBL/GenBank/DDBJ whole genome shotgun (WGS) entry which is preliminary data.</text>
</comment>
<evidence type="ECO:0000313" key="2">
    <source>
        <dbReference type="EMBL" id="GJT43919.1"/>
    </source>
</evidence>
<feature type="region of interest" description="Disordered" evidence="1">
    <location>
        <begin position="242"/>
        <end position="280"/>
    </location>
</feature>
<keyword evidence="3" id="KW-1185">Reference proteome</keyword>
<gene>
    <name evidence="2" type="ORF">Tco_0952634</name>
</gene>
<reference evidence="2" key="2">
    <citation type="submission" date="2022-01" db="EMBL/GenBank/DDBJ databases">
        <authorList>
            <person name="Yamashiro T."/>
            <person name="Shiraishi A."/>
            <person name="Satake H."/>
            <person name="Nakayama K."/>
        </authorList>
    </citation>
    <scope>NUCLEOTIDE SEQUENCE</scope>
</reference>
<reference evidence="2" key="1">
    <citation type="journal article" date="2022" name="Int. J. Mol. Sci.">
        <title>Draft Genome of Tanacetum Coccineum: Genomic Comparison of Closely Related Tanacetum-Family Plants.</title>
        <authorList>
            <person name="Yamashiro T."/>
            <person name="Shiraishi A."/>
            <person name="Nakayama K."/>
            <person name="Satake H."/>
        </authorList>
    </citation>
    <scope>NUCLEOTIDE SEQUENCE</scope>
</reference>
<evidence type="ECO:0000313" key="3">
    <source>
        <dbReference type="Proteomes" id="UP001151760"/>
    </source>
</evidence>
<dbReference type="EMBL" id="BQNB010015770">
    <property type="protein sequence ID" value="GJT43919.1"/>
    <property type="molecule type" value="Genomic_DNA"/>
</dbReference>